<dbReference type="InterPro" id="IPR002686">
    <property type="entry name" value="Transposase_17"/>
</dbReference>
<dbReference type="EMBL" id="PFLF01000043">
    <property type="protein sequence ID" value="PIY69194.1"/>
    <property type="molecule type" value="Genomic_DNA"/>
</dbReference>
<proteinExistence type="predicted"/>
<dbReference type="Proteomes" id="UP000230108">
    <property type="component" value="Unassembled WGS sequence"/>
</dbReference>
<protein>
    <recommendedName>
        <fullName evidence="1">Transposase IS200-like domain-containing protein</fullName>
    </recommendedName>
</protein>
<dbReference type="PANTHER" id="PTHR34322:SF2">
    <property type="entry name" value="TRANSPOSASE IS200-LIKE DOMAIN-CONTAINING PROTEIN"/>
    <property type="match status" value="1"/>
</dbReference>
<accession>A0A2M7QD97</accession>
<dbReference type="GO" id="GO:0003677">
    <property type="term" value="F:DNA binding"/>
    <property type="evidence" value="ECO:0007669"/>
    <property type="project" value="InterPro"/>
</dbReference>
<dbReference type="AlphaFoldDB" id="A0A2M7QD97"/>
<evidence type="ECO:0000259" key="1">
    <source>
        <dbReference type="SMART" id="SM01321"/>
    </source>
</evidence>
<name>A0A2M7QD97_9BACT</name>
<evidence type="ECO:0000313" key="2">
    <source>
        <dbReference type="EMBL" id="PIY69194.1"/>
    </source>
</evidence>
<feature type="domain" description="Transposase IS200-like" evidence="1">
    <location>
        <begin position="37"/>
        <end position="153"/>
    </location>
</feature>
<dbReference type="PANTHER" id="PTHR34322">
    <property type="entry name" value="TRANSPOSASE, Y1_TNP DOMAIN-CONTAINING"/>
    <property type="match status" value="1"/>
</dbReference>
<dbReference type="Gene3D" id="3.30.70.1290">
    <property type="entry name" value="Transposase IS200-like"/>
    <property type="match status" value="1"/>
</dbReference>
<reference evidence="3" key="1">
    <citation type="submission" date="2017-09" db="EMBL/GenBank/DDBJ databases">
        <title>Depth-based differentiation of microbial function through sediment-hosted aquifers and enrichment of novel symbionts in the deep terrestrial subsurface.</title>
        <authorList>
            <person name="Probst A.J."/>
            <person name="Ladd B."/>
            <person name="Jarett J.K."/>
            <person name="Geller-Mcgrath D.E."/>
            <person name="Sieber C.M.K."/>
            <person name="Emerson J.B."/>
            <person name="Anantharaman K."/>
            <person name="Thomas B.C."/>
            <person name="Malmstrom R."/>
            <person name="Stieglmeier M."/>
            <person name="Klingl A."/>
            <person name="Woyke T."/>
            <person name="Ryan C.M."/>
            <person name="Banfield J.F."/>
        </authorList>
    </citation>
    <scope>NUCLEOTIDE SEQUENCE [LARGE SCALE GENOMIC DNA]</scope>
</reference>
<dbReference type="SMART" id="SM01321">
    <property type="entry name" value="Y1_Tnp"/>
    <property type="match status" value="1"/>
</dbReference>
<dbReference type="SUPFAM" id="SSF143422">
    <property type="entry name" value="Transposase IS200-like"/>
    <property type="match status" value="1"/>
</dbReference>
<dbReference type="GO" id="GO:0006313">
    <property type="term" value="P:DNA transposition"/>
    <property type="evidence" value="ECO:0007669"/>
    <property type="project" value="InterPro"/>
</dbReference>
<organism evidence="2 3">
    <name type="scientific">Candidatus Roizmanbacteria bacterium CG_4_10_14_0_8_um_filter_39_9</name>
    <dbReference type="NCBI Taxonomy" id="1974829"/>
    <lineage>
        <taxon>Bacteria</taxon>
        <taxon>Candidatus Roizmaniibacteriota</taxon>
    </lineage>
</organism>
<dbReference type="InterPro" id="IPR036515">
    <property type="entry name" value="Transposase_17_sf"/>
</dbReference>
<dbReference type="GO" id="GO:0004803">
    <property type="term" value="F:transposase activity"/>
    <property type="evidence" value="ECO:0007669"/>
    <property type="project" value="InterPro"/>
</dbReference>
<sequence>MPKRFIPFSDGNIYHVYDKTVESIRIFSNDTISTRFINTLTYYRSLKSTMRYSYLKSCRYGIADQIMKKVVDEGSFRIQILAYCLMPNHYHLLVRQLHPNGIEDTMIKTLISITRLYNTIHDRKGPVFLTQFKAKRIRSEEQLLFVSRYIHVNPYTSGLIKKINGIYSYRFSSINAYMGKNNPYKIETETIINSKFCKGKNELYKNYLESLTLPNC</sequence>
<evidence type="ECO:0000313" key="3">
    <source>
        <dbReference type="Proteomes" id="UP000230108"/>
    </source>
</evidence>
<comment type="caution">
    <text evidence="2">The sequence shown here is derived from an EMBL/GenBank/DDBJ whole genome shotgun (WGS) entry which is preliminary data.</text>
</comment>
<gene>
    <name evidence="2" type="ORF">COY90_01880</name>
</gene>